<dbReference type="InterPro" id="IPR041382">
    <property type="entry name" value="SH3_16"/>
</dbReference>
<evidence type="ECO:0000259" key="5">
    <source>
        <dbReference type="PROSITE" id="PS51935"/>
    </source>
</evidence>
<sequence length="234" mass="25699">MTILPESLIPNLTSSEYQCCADLNLYDSPECTRLTTQAASGRHLRVTSNHQISAVQVCLCEDDYPGWVCCTDLGILQPATVLYQAKSFSQSEITKLLPNVIAFTQKAMEQSNYYLWGGTVGPNYDCSGLMQAAFVSVGVWLPRDAYQQEAFTQPVDLTNLQPGDLVFFGTPVKATHVGLYLGDGYYIHSSGKDQGRNGIGIDILSEQGDQVSKSYYQQLRGAGKVVKSYKPQIS</sequence>
<reference evidence="6 7" key="1">
    <citation type="journal article" date="2023" name="J. Phycol.">
        <title>Chrysosporum ovalisporum is synonymous with the true-branching cyanobacterium Umezakia natans (Nostocales/Aphanizomenonaceae).</title>
        <authorList>
            <person name="McGregor G.B."/>
            <person name="Sendall B.C."/>
            <person name="Niiyama Y."/>
            <person name="Tuji A."/>
            <person name="Willis A."/>
        </authorList>
    </citation>
    <scope>NUCLEOTIDE SEQUENCE [LARGE SCALE GENOMIC DNA]</scope>
    <source>
        <strain evidence="6 7">ANA360D</strain>
    </source>
</reference>
<dbReference type="PROSITE" id="PS51935">
    <property type="entry name" value="NLPC_P60"/>
    <property type="match status" value="1"/>
</dbReference>
<proteinExistence type="inferred from homology"/>
<comment type="similarity">
    <text evidence="1">Belongs to the peptidase C40 family.</text>
</comment>
<dbReference type="InterPro" id="IPR038765">
    <property type="entry name" value="Papain-like_cys_pep_sf"/>
</dbReference>
<name>A0AA43GSI6_9CYAN</name>
<protein>
    <submittedName>
        <fullName evidence="6">C40 family peptidase</fullName>
    </submittedName>
</protein>
<dbReference type="AlphaFoldDB" id="A0AA43GSI6"/>
<dbReference type="Pfam" id="PF00877">
    <property type="entry name" value="NLPC_P60"/>
    <property type="match status" value="1"/>
</dbReference>
<gene>
    <name evidence="6" type="ORF">NWP17_10660</name>
</gene>
<dbReference type="PANTHER" id="PTHR47053:SF1">
    <property type="entry name" value="MUREIN DD-ENDOPEPTIDASE MEPH-RELATED"/>
    <property type="match status" value="1"/>
</dbReference>
<dbReference type="GO" id="GO:0006508">
    <property type="term" value="P:proteolysis"/>
    <property type="evidence" value="ECO:0007669"/>
    <property type="project" value="UniProtKB-KW"/>
</dbReference>
<dbReference type="PANTHER" id="PTHR47053">
    <property type="entry name" value="MUREIN DD-ENDOPEPTIDASE MEPH-RELATED"/>
    <property type="match status" value="1"/>
</dbReference>
<comment type="caution">
    <text evidence="6">The sequence shown here is derived from an EMBL/GenBank/DDBJ whole genome shotgun (WGS) entry which is preliminary data.</text>
</comment>
<dbReference type="Pfam" id="PF18348">
    <property type="entry name" value="SH3_16"/>
    <property type="match status" value="1"/>
</dbReference>
<keyword evidence="4" id="KW-0788">Thiol protease</keyword>
<dbReference type="EMBL" id="JANQDH010000072">
    <property type="protein sequence ID" value="MDH6060895.1"/>
    <property type="molecule type" value="Genomic_DNA"/>
</dbReference>
<keyword evidence="7" id="KW-1185">Reference proteome</keyword>
<dbReference type="Gene3D" id="2.30.30.40">
    <property type="entry name" value="SH3 Domains"/>
    <property type="match status" value="1"/>
</dbReference>
<accession>A0AA43GSI6</accession>
<evidence type="ECO:0000256" key="3">
    <source>
        <dbReference type="ARBA" id="ARBA00022801"/>
    </source>
</evidence>
<dbReference type="SUPFAM" id="SSF54001">
    <property type="entry name" value="Cysteine proteinases"/>
    <property type="match status" value="1"/>
</dbReference>
<evidence type="ECO:0000256" key="2">
    <source>
        <dbReference type="ARBA" id="ARBA00022670"/>
    </source>
</evidence>
<dbReference type="SUPFAM" id="SSF82057">
    <property type="entry name" value="Prokaryotic SH3-related domain"/>
    <property type="match status" value="1"/>
</dbReference>
<dbReference type="Gene3D" id="3.90.1720.10">
    <property type="entry name" value="endopeptidase domain like (from Nostoc punctiforme)"/>
    <property type="match status" value="1"/>
</dbReference>
<dbReference type="InterPro" id="IPR051202">
    <property type="entry name" value="Peptidase_C40"/>
</dbReference>
<dbReference type="InterPro" id="IPR000064">
    <property type="entry name" value="NLP_P60_dom"/>
</dbReference>
<dbReference type="RefSeq" id="WP_280654886.1">
    <property type="nucleotide sequence ID" value="NZ_JANQDH010000072.1"/>
</dbReference>
<keyword evidence="3" id="KW-0378">Hydrolase</keyword>
<dbReference type="Proteomes" id="UP001159387">
    <property type="component" value="Unassembled WGS sequence"/>
</dbReference>
<evidence type="ECO:0000256" key="1">
    <source>
        <dbReference type="ARBA" id="ARBA00007074"/>
    </source>
</evidence>
<evidence type="ECO:0000256" key="4">
    <source>
        <dbReference type="ARBA" id="ARBA00022807"/>
    </source>
</evidence>
<dbReference type="GO" id="GO:0008234">
    <property type="term" value="F:cysteine-type peptidase activity"/>
    <property type="evidence" value="ECO:0007669"/>
    <property type="project" value="UniProtKB-KW"/>
</dbReference>
<feature type="domain" description="NlpC/P60" evidence="5">
    <location>
        <begin position="94"/>
        <end position="227"/>
    </location>
</feature>
<evidence type="ECO:0000313" key="7">
    <source>
        <dbReference type="Proteomes" id="UP001159387"/>
    </source>
</evidence>
<keyword evidence="2" id="KW-0645">Protease</keyword>
<organism evidence="6 7">
    <name type="scientific">Chrysosporum bergii ANA360D</name>
    <dbReference type="NCBI Taxonomy" id="617107"/>
    <lineage>
        <taxon>Bacteria</taxon>
        <taxon>Bacillati</taxon>
        <taxon>Cyanobacteriota</taxon>
        <taxon>Cyanophyceae</taxon>
        <taxon>Nostocales</taxon>
        <taxon>Nodulariaceae</taxon>
        <taxon>Chrysosporum</taxon>
    </lineage>
</organism>
<evidence type="ECO:0000313" key="6">
    <source>
        <dbReference type="EMBL" id="MDH6060895.1"/>
    </source>
</evidence>